<name>A0A1N7QC29_9RHOB</name>
<reference evidence="2 3" key="1">
    <citation type="submission" date="2017-01" db="EMBL/GenBank/DDBJ databases">
        <authorList>
            <person name="Mah S.A."/>
            <person name="Swanson W.J."/>
            <person name="Moy G.W."/>
            <person name="Vacquier V.D."/>
        </authorList>
    </citation>
    <scope>NUCLEOTIDE SEQUENCE [LARGE SCALE GENOMIC DNA]</scope>
    <source>
        <strain evidence="2 3">DSM 26375</strain>
    </source>
</reference>
<organism evidence="2 3">
    <name type="scientific">Gemmobacter megaterium</name>
    <dbReference type="NCBI Taxonomy" id="1086013"/>
    <lineage>
        <taxon>Bacteria</taxon>
        <taxon>Pseudomonadati</taxon>
        <taxon>Pseudomonadota</taxon>
        <taxon>Alphaproteobacteria</taxon>
        <taxon>Rhodobacterales</taxon>
        <taxon>Paracoccaceae</taxon>
        <taxon>Gemmobacter</taxon>
    </lineage>
</organism>
<sequence length="329" mass="36456">MTSSKRAPFDAQAARAKRPIPLWADAFLRDTQELQADEVGAYLLILMAMWRRRSCDLPDDDRRLAQVAKVSTRLWNARIGPVIRPFMLVEDGMIFSKRLKFEAAYVEREVKRQSDKKRSAERDEDKRENSRKALKTNKLASSTDISTDNTADASADDPRNHPRHYPSQQPNNPTYGGREYSSDEESSPPPMAAVDQDFLSEIATACGYQSEAIPGAWLGTKAADLVSGWLIAGLTEDAIIDRARKSREVHPEPPATPQALSGFMAAPQKAQRRNDAPPPSKAEVLQLKARMINSGGYCPPSVVTPVQARDLLAMGLVEPETLKVRGIAF</sequence>
<gene>
    <name evidence="2" type="ORF">SAMN05421774_10877</name>
</gene>
<evidence type="ECO:0000313" key="2">
    <source>
        <dbReference type="EMBL" id="SIT20117.1"/>
    </source>
</evidence>
<dbReference type="OrthoDB" id="8076130at2"/>
<proteinExistence type="predicted"/>
<dbReference type="RefSeq" id="WP_076533579.1">
    <property type="nucleotide sequence ID" value="NZ_BMEH01000008.1"/>
</dbReference>
<evidence type="ECO:0000313" key="3">
    <source>
        <dbReference type="Proteomes" id="UP000186141"/>
    </source>
</evidence>
<keyword evidence="3" id="KW-1185">Reference proteome</keyword>
<evidence type="ECO:0000256" key="1">
    <source>
        <dbReference type="SAM" id="MobiDB-lite"/>
    </source>
</evidence>
<dbReference type="Pfam" id="PF07120">
    <property type="entry name" value="DUF1376"/>
    <property type="match status" value="1"/>
</dbReference>
<accession>A0A1N7QC29</accession>
<feature type="region of interest" description="Disordered" evidence="1">
    <location>
        <begin position="110"/>
        <end position="192"/>
    </location>
</feature>
<dbReference type="AlphaFoldDB" id="A0A1N7QC29"/>
<feature type="compositionally biased region" description="Low complexity" evidence="1">
    <location>
        <begin position="140"/>
        <end position="153"/>
    </location>
</feature>
<dbReference type="InterPro" id="IPR010781">
    <property type="entry name" value="DUF1376"/>
</dbReference>
<feature type="compositionally biased region" description="Basic and acidic residues" evidence="1">
    <location>
        <begin position="110"/>
        <end position="131"/>
    </location>
</feature>
<dbReference type="Proteomes" id="UP000186141">
    <property type="component" value="Unassembled WGS sequence"/>
</dbReference>
<dbReference type="STRING" id="1086013.SAMN05421774_10877"/>
<protein>
    <submittedName>
        <fullName evidence="2">Uncharacterized conserved protein YdaU, DUF1376 family</fullName>
    </submittedName>
</protein>
<dbReference type="EMBL" id="FTOT01000008">
    <property type="protein sequence ID" value="SIT20117.1"/>
    <property type="molecule type" value="Genomic_DNA"/>
</dbReference>